<keyword evidence="3" id="KW-1185">Reference proteome</keyword>
<reference evidence="3" key="1">
    <citation type="journal article" date="2019" name="Int. J. Syst. Evol. Microbiol.">
        <title>The Global Catalogue of Microorganisms (GCM) 10K type strain sequencing project: providing services to taxonomists for standard genome sequencing and annotation.</title>
        <authorList>
            <consortium name="The Broad Institute Genomics Platform"/>
            <consortium name="The Broad Institute Genome Sequencing Center for Infectious Disease"/>
            <person name="Wu L."/>
            <person name="Ma J."/>
        </authorList>
    </citation>
    <scope>NUCLEOTIDE SEQUENCE [LARGE SCALE GENOMIC DNA]</scope>
    <source>
        <strain evidence="3">CGMCC 4.7680</strain>
    </source>
</reference>
<evidence type="ECO:0000313" key="2">
    <source>
        <dbReference type="EMBL" id="GHG05586.1"/>
    </source>
</evidence>
<evidence type="ECO:0000313" key="3">
    <source>
        <dbReference type="Proteomes" id="UP000649955"/>
    </source>
</evidence>
<accession>A0ABQ3K8H4</accession>
<organism evidence="2 3">
    <name type="scientific">Amycolatopsis bullii</name>
    <dbReference type="NCBI Taxonomy" id="941987"/>
    <lineage>
        <taxon>Bacteria</taxon>
        <taxon>Bacillati</taxon>
        <taxon>Actinomycetota</taxon>
        <taxon>Actinomycetes</taxon>
        <taxon>Pseudonocardiales</taxon>
        <taxon>Pseudonocardiaceae</taxon>
        <taxon>Amycolatopsis</taxon>
    </lineage>
</organism>
<dbReference type="Proteomes" id="UP000649955">
    <property type="component" value="Unassembled WGS sequence"/>
</dbReference>
<protein>
    <submittedName>
        <fullName evidence="2">Uncharacterized protein</fullName>
    </submittedName>
</protein>
<gene>
    <name evidence="2" type="ORF">GCM10017567_22240</name>
</gene>
<name>A0ABQ3K8H4_9PSEU</name>
<comment type="caution">
    <text evidence="2">The sequence shown here is derived from an EMBL/GenBank/DDBJ whole genome shotgun (WGS) entry which is preliminary data.</text>
</comment>
<proteinExistence type="predicted"/>
<evidence type="ECO:0000256" key="1">
    <source>
        <dbReference type="SAM" id="MobiDB-lite"/>
    </source>
</evidence>
<feature type="region of interest" description="Disordered" evidence="1">
    <location>
        <begin position="1"/>
        <end position="36"/>
    </location>
</feature>
<sequence length="95" mass="9260">MPGFTASDSPSLPSPLSPGRPVSSRTSEPPRNGQAAVTLSGDTTAAKVGVGVAVVGLLAEVDDGGVGLGADAAVVEPPEHAVTQVSRHAAAKIPP</sequence>
<dbReference type="EMBL" id="BNAW01000006">
    <property type="protein sequence ID" value="GHG05586.1"/>
    <property type="molecule type" value="Genomic_DNA"/>
</dbReference>